<evidence type="ECO:0000256" key="1">
    <source>
        <dbReference type="SAM" id="Phobius"/>
    </source>
</evidence>
<name>A0A147JXN9_HADYE</name>
<keyword evidence="1" id="KW-0472">Membrane</keyword>
<evidence type="ECO:0000313" key="3">
    <source>
        <dbReference type="Proteomes" id="UP000074294"/>
    </source>
</evidence>
<sequence length="85" mass="8846">MSATRPLGALLCIATVVVAIAHIYFGYISGGAGAWARGALAFALPVTAGILVVCGLGFWLGWIMVTTKEAPPTPKTEESQPEKTE</sequence>
<dbReference type="AlphaFoldDB" id="A0A147JXN9"/>
<gene>
    <name evidence="2" type="ORF">APZ16_06675</name>
</gene>
<reference evidence="2 3" key="1">
    <citation type="journal article" date="2016" name="Nat. Microbiol.">
        <title>Genomic inference of the metabolism of cosmopolitan subsurface Archaea, Hadesarchaea.</title>
        <authorList>
            <person name="Baker B.J."/>
            <person name="Saw J.H."/>
            <person name="Lind A.E."/>
            <person name="Lazar C.S."/>
            <person name="Hinrichs K.-U."/>
            <person name="Teske A.P."/>
            <person name="Ettema T.J."/>
        </authorList>
    </citation>
    <scope>NUCLEOTIDE SEQUENCE [LARGE SCALE GENOMIC DNA]</scope>
</reference>
<evidence type="ECO:0000313" key="2">
    <source>
        <dbReference type="EMBL" id="KUO41346.1"/>
    </source>
</evidence>
<feature type="transmembrane region" description="Helical" evidence="1">
    <location>
        <begin position="7"/>
        <end position="27"/>
    </location>
</feature>
<dbReference type="Proteomes" id="UP000074294">
    <property type="component" value="Unassembled WGS sequence"/>
</dbReference>
<protein>
    <submittedName>
        <fullName evidence="2">Uncharacterized protein</fullName>
    </submittedName>
</protein>
<dbReference type="EMBL" id="LQMQ01000023">
    <property type="protein sequence ID" value="KUO41346.1"/>
    <property type="molecule type" value="Genomic_DNA"/>
</dbReference>
<organism evidence="2 3">
    <name type="scientific">Hadarchaeum yellowstonense</name>
    <dbReference type="NCBI Taxonomy" id="1776334"/>
    <lineage>
        <taxon>Archaea</taxon>
        <taxon>Methanobacteriati</taxon>
        <taxon>Candidatus Hadarchaeota</taxon>
        <taxon>Candidatus Hadarchaeia</taxon>
        <taxon>Candidatus Hadarchaeales</taxon>
        <taxon>Candidatus Hadarchaeaceae</taxon>
        <taxon>Candidatus Hadarchaeum</taxon>
    </lineage>
</organism>
<keyword evidence="1" id="KW-1133">Transmembrane helix</keyword>
<feature type="transmembrane region" description="Helical" evidence="1">
    <location>
        <begin position="39"/>
        <end position="65"/>
    </location>
</feature>
<keyword evidence="1" id="KW-0812">Transmembrane</keyword>
<proteinExistence type="predicted"/>
<accession>A0A147JXN9</accession>
<comment type="caution">
    <text evidence="2">The sequence shown here is derived from an EMBL/GenBank/DDBJ whole genome shotgun (WGS) entry which is preliminary data.</text>
</comment>